<dbReference type="Proteomes" id="UP000250043">
    <property type="component" value="Unassembled WGS sequence"/>
</dbReference>
<evidence type="ECO:0000313" key="2">
    <source>
        <dbReference type="EMBL" id="OCH89291.1"/>
    </source>
</evidence>
<accession>A0A8E2DJR2</accession>
<dbReference type="AlphaFoldDB" id="A0A8E2DJR2"/>
<protein>
    <submittedName>
        <fullName evidence="2">Uncharacterized protein</fullName>
    </submittedName>
</protein>
<name>A0A8E2DJR2_9APHY</name>
<feature type="region of interest" description="Disordered" evidence="1">
    <location>
        <begin position="29"/>
        <end position="55"/>
    </location>
</feature>
<sequence>MSVTARDTTANGQATSIIALAKQMPGSRLAPDRWSVGRPAAQGREEYPASGPTKRREARLRKMVIVETARISGVSRRRRNRLTLRAASEAVSHILEFLHYRAQTSEVYDSRASLRLSRPFVPSKPRKRLKATRKASKLKQYSPDVVKHNAEEDVYQWLLKNPMSGASRLYRRPSNNTGRAPLYRISKTHYLVGTKGDTEPPKRLCIGFNAQWPQLKEECHRSWHHDTLPYNKSTAVGMQANVVAVSNLPSQCNEMSNETYLTLRPMCCGVAASVVCEHFNCIVNLARLTCDHDRPRPRGAVGDWMSSTYKSRLEHSNGTQHKLRTQLLSRSVYDDHDTYINADLGDRWRSSRKLCCQRTRKGGIFGSPLGIRTLPEVKTPYRYQPP</sequence>
<organism evidence="2 3">
    <name type="scientific">Obba rivulosa</name>
    <dbReference type="NCBI Taxonomy" id="1052685"/>
    <lineage>
        <taxon>Eukaryota</taxon>
        <taxon>Fungi</taxon>
        <taxon>Dikarya</taxon>
        <taxon>Basidiomycota</taxon>
        <taxon>Agaricomycotina</taxon>
        <taxon>Agaricomycetes</taxon>
        <taxon>Polyporales</taxon>
        <taxon>Gelatoporiaceae</taxon>
        <taxon>Obba</taxon>
    </lineage>
</organism>
<proteinExistence type="predicted"/>
<dbReference type="EMBL" id="KV722430">
    <property type="protein sequence ID" value="OCH89291.1"/>
    <property type="molecule type" value="Genomic_DNA"/>
</dbReference>
<gene>
    <name evidence="2" type="ORF">OBBRIDRAFT_804800</name>
</gene>
<evidence type="ECO:0000313" key="3">
    <source>
        <dbReference type="Proteomes" id="UP000250043"/>
    </source>
</evidence>
<evidence type="ECO:0000256" key="1">
    <source>
        <dbReference type="SAM" id="MobiDB-lite"/>
    </source>
</evidence>
<keyword evidence="3" id="KW-1185">Reference proteome</keyword>
<reference evidence="2 3" key="1">
    <citation type="submission" date="2016-07" db="EMBL/GenBank/DDBJ databases">
        <title>Draft genome of the white-rot fungus Obba rivulosa 3A-2.</title>
        <authorList>
            <consortium name="DOE Joint Genome Institute"/>
            <person name="Miettinen O."/>
            <person name="Riley R."/>
            <person name="Acob R."/>
            <person name="Barry K."/>
            <person name="Cullen D."/>
            <person name="De Vries R."/>
            <person name="Hainaut M."/>
            <person name="Hatakka A."/>
            <person name="Henrissat B."/>
            <person name="Hilden K."/>
            <person name="Kuo R."/>
            <person name="Labutti K."/>
            <person name="Lipzen A."/>
            <person name="Makela M.R."/>
            <person name="Sandor L."/>
            <person name="Spatafora J.W."/>
            <person name="Grigoriev I.V."/>
            <person name="Hibbett D.S."/>
        </authorList>
    </citation>
    <scope>NUCLEOTIDE SEQUENCE [LARGE SCALE GENOMIC DNA]</scope>
    <source>
        <strain evidence="2 3">3A-2</strain>
    </source>
</reference>